<evidence type="ECO:0008006" key="3">
    <source>
        <dbReference type="Google" id="ProtNLM"/>
    </source>
</evidence>
<accession>A0A165G6F8</accession>
<dbReference type="OrthoDB" id="2886770at2759"/>
<evidence type="ECO:0000313" key="1">
    <source>
        <dbReference type="EMBL" id="KZT09891.1"/>
    </source>
</evidence>
<sequence>MLVCHHWKEIASEIRELWNGVETYWHDKDHALLERSGQGPLKVLARSEPLCQDAVGRALQNVEHSSRIQELYWTNLSNCENSKYLGMPVPSLKSLMLQNGHNDSVPDGSFELFDCHTPCLERLSLSHLYWLPSNAFAKLTLLALDRCHVTKSRAKVRSLLAGTPNLVDLILRYVADSNVDRYVGAETEPADMKPVSLVRLRRLLIERMWTDDIDYIFQDARLNGDLSVSIKNMNWYDDEQRLLEVVSSWSLNALKQPKELHFQQHVAIVTGASSGLRFEVRRSRALEHWTRLDWSRILPLSCISHLCTFEQDARRLPGLERVRNILRQMTALETLSVNIEGLTKVIDALTLFREPTGPPFCPALTTLRIAIWEDSDSDIILDSVLPHRAQLGVKHLYIGLIDCLSHGWEALQDAEHQLHGKFESVNCEPLWVGETYGIKLPPVCDEEAHALWPPWI</sequence>
<dbReference type="GeneID" id="63819605"/>
<dbReference type="EMBL" id="KV427610">
    <property type="protein sequence ID" value="KZT09891.1"/>
    <property type="molecule type" value="Genomic_DNA"/>
</dbReference>
<organism evidence="1 2">
    <name type="scientific">Laetiporus sulphureus 93-53</name>
    <dbReference type="NCBI Taxonomy" id="1314785"/>
    <lineage>
        <taxon>Eukaryota</taxon>
        <taxon>Fungi</taxon>
        <taxon>Dikarya</taxon>
        <taxon>Basidiomycota</taxon>
        <taxon>Agaricomycotina</taxon>
        <taxon>Agaricomycetes</taxon>
        <taxon>Polyporales</taxon>
        <taxon>Laetiporus</taxon>
    </lineage>
</organism>
<name>A0A165G6F8_9APHY</name>
<dbReference type="Proteomes" id="UP000076871">
    <property type="component" value="Unassembled WGS sequence"/>
</dbReference>
<dbReference type="AlphaFoldDB" id="A0A165G6F8"/>
<keyword evidence="2" id="KW-1185">Reference proteome</keyword>
<evidence type="ECO:0000313" key="2">
    <source>
        <dbReference type="Proteomes" id="UP000076871"/>
    </source>
</evidence>
<dbReference type="InterPro" id="IPR032675">
    <property type="entry name" value="LRR_dom_sf"/>
</dbReference>
<dbReference type="RefSeq" id="XP_040767631.1">
    <property type="nucleotide sequence ID" value="XM_040902574.1"/>
</dbReference>
<dbReference type="InParanoid" id="A0A165G6F8"/>
<reference evidence="1 2" key="1">
    <citation type="journal article" date="2016" name="Mol. Biol. Evol.">
        <title>Comparative Genomics of Early-Diverging Mushroom-Forming Fungi Provides Insights into the Origins of Lignocellulose Decay Capabilities.</title>
        <authorList>
            <person name="Nagy L.G."/>
            <person name="Riley R."/>
            <person name="Tritt A."/>
            <person name="Adam C."/>
            <person name="Daum C."/>
            <person name="Floudas D."/>
            <person name="Sun H."/>
            <person name="Yadav J.S."/>
            <person name="Pangilinan J."/>
            <person name="Larsson K.H."/>
            <person name="Matsuura K."/>
            <person name="Barry K."/>
            <person name="Labutti K."/>
            <person name="Kuo R."/>
            <person name="Ohm R.A."/>
            <person name="Bhattacharya S.S."/>
            <person name="Shirouzu T."/>
            <person name="Yoshinaga Y."/>
            <person name="Martin F.M."/>
            <person name="Grigoriev I.V."/>
            <person name="Hibbett D.S."/>
        </authorList>
    </citation>
    <scope>NUCLEOTIDE SEQUENCE [LARGE SCALE GENOMIC DNA]</scope>
    <source>
        <strain evidence="1 2">93-53</strain>
    </source>
</reference>
<proteinExistence type="predicted"/>
<gene>
    <name evidence="1" type="ORF">LAESUDRAFT_463993</name>
</gene>
<dbReference type="SUPFAM" id="SSF52058">
    <property type="entry name" value="L domain-like"/>
    <property type="match status" value="1"/>
</dbReference>
<dbReference type="Gene3D" id="3.80.10.10">
    <property type="entry name" value="Ribonuclease Inhibitor"/>
    <property type="match status" value="1"/>
</dbReference>
<protein>
    <recommendedName>
        <fullName evidence="3">F-box domain-containing protein</fullName>
    </recommendedName>
</protein>